<evidence type="ECO:0000256" key="7">
    <source>
        <dbReference type="ARBA" id="ARBA00022670"/>
    </source>
</evidence>
<dbReference type="GO" id="GO:0098552">
    <property type="term" value="C:side of membrane"/>
    <property type="evidence" value="ECO:0007669"/>
    <property type="project" value="UniProtKB-KW"/>
</dbReference>
<dbReference type="Gene3D" id="1.10.390.10">
    <property type="entry name" value="Neutral Protease Domain 2"/>
    <property type="match status" value="1"/>
</dbReference>
<keyword evidence="8" id="KW-0812">Transmembrane</keyword>
<evidence type="ECO:0000256" key="5">
    <source>
        <dbReference type="ARBA" id="ARBA00022475"/>
    </source>
</evidence>
<accession>A0A8J5KCD3</accession>
<dbReference type="GO" id="GO:0042277">
    <property type="term" value="F:peptide binding"/>
    <property type="evidence" value="ECO:0007669"/>
    <property type="project" value="TreeGrafter"/>
</dbReference>
<evidence type="ECO:0000256" key="11">
    <source>
        <dbReference type="ARBA" id="ARBA00022801"/>
    </source>
</evidence>
<evidence type="ECO:0000259" key="25">
    <source>
        <dbReference type="Pfam" id="PF11838"/>
    </source>
</evidence>
<name>A0A8J5KCD3_HOMAM</name>
<dbReference type="GO" id="GO:0005737">
    <property type="term" value="C:cytoplasm"/>
    <property type="evidence" value="ECO:0007669"/>
    <property type="project" value="TreeGrafter"/>
</dbReference>
<feature type="site" description="Transition state stabilizer" evidence="21">
    <location>
        <position position="404"/>
    </location>
</feature>
<evidence type="ECO:0000256" key="21">
    <source>
        <dbReference type="PIRSR" id="PIRSR634016-4"/>
    </source>
</evidence>
<evidence type="ECO:0000256" key="14">
    <source>
        <dbReference type="ARBA" id="ARBA00022989"/>
    </source>
</evidence>
<dbReference type="GO" id="GO:0016285">
    <property type="term" value="F:alanyl aminopeptidase activity"/>
    <property type="evidence" value="ECO:0007669"/>
    <property type="project" value="UniProtKB-EC"/>
</dbReference>
<keyword evidence="5" id="KW-1003">Cell membrane</keyword>
<comment type="caution">
    <text evidence="27">The sequence shown here is derived from an EMBL/GenBank/DDBJ whole genome shotgun (WGS) entry which is preliminary data.</text>
</comment>
<evidence type="ECO:0000256" key="4">
    <source>
        <dbReference type="ARBA" id="ARBA00010136"/>
    </source>
</evidence>
<dbReference type="GO" id="GO:0070006">
    <property type="term" value="F:metalloaminopeptidase activity"/>
    <property type="evidence" value="ECO:0007669"/>
    <property type="project" value="TreeGrafter"/>
</dbReference>
<evidence type="ECO:0000256" key="20">
    <source>
        <dbReference type="PIRSR" id="PIRSR634016-3"/>
    </source>
</evidence>
<dbReference type="EC" id="3.4.11.-" evidence="22"/>
<keyword evidence="10" id="KW-0732">Signal</keyword>
<keyword evidence="16" id="KW-0472">Membrane</keyword>
<keyword evidence="18" id="KW-0325">Glycoprotein</keyword>
<evidence type="ECO:0000259" key="26">
    <source>
        <dbReference type="Pfam" id="PF17900"/>
    </source>
</evidence>
<dbReference type="InterPro" id="IPR014782">
    <property type="entry name" value="Peptidase_M1_dom"/>
</dbReference>
<feature type="domain" description="ERAP1-like C-terminal" evidence="25">
    <location>
        <begin position="569"/>
        <end position="887"/>
    </location>
</feature>
<keyword evidence="28" id="KW-1185">Reference proteome</keyword>
<dbReference type="InterPro" id="IPR024571">
    <property type="entry name" value="ERAP1-like_C_dom"/>
</dbReference>
<dbReference type="SUPFAM" id="SSF55486">
    <property type="entry name" value="Metalloproteases ('zincins'), catalytic domain"/>
    <property type="match status" value="1"/>
</dbReference>
<evidence type="ECO:0000256" key="23">
    <source>
        <dbReference type="SAM" id="MobiDB-lite"/>
    </source>
</evidence>
<dbReference type="GO" id="GO:0005886">
    <property type="term" value="C:plasma membrane"/>
    <property type="evidence" value="ECO:0007669"/>
    <property type="project" value="UniProtKB-SubCell"/>
</dbReference>
<dbReference type="FunFam" id="2.60.40.1730:FF:000012">
    <property type="entry name" value="Aminopeptidase N"/>
    <property type="match status" value="1"/>
</dbReference>
<keyword evidence="7 22" id="KW-0645">Protease</keyword>
<feature type="compositionally biased region" description="Low complexity" evidence="23">
    <location>
        <begin position="1"/>
        <end position="27"/>
    </location>
</feature>
<evidence type="ECO:0000256" key="8">
    <source>
        <dbReference type="ARBA" id="ARBA00022692"/>
    </source>
</evidence>
<reference evidence="27" key="1">
    <citation type="journal article" date="2021" name="Sci. Adv.">
        <title>The American lobster genome reveals insights on longevity, neural, and immune adaptations.</title>
        <authorList>
            <person name="Polinski J.M."/>
            <person name="Zimin A.V."/>
            <person name="Clark K.F."/>
            <person name="Kohn A.B."/>
            <person name="Sadowski N."/>
            <person name="Timp W."/>
            <person name="Ptitsyn A."/>
            <person name="Khanna P."/>
            <person name="Romanova D.Y."/>
            <person name="Williams P."/>
            <person name="Greenwood S.J."/>
            <person name="Moroz L.L."/>
            <person name="Walt D.R."/>
            <person name="Bodnar A.G."/>
        </authorList>
    </citation>
    <scope>NUCLEOTIDE SEQUENCE</scope>
    <source>
        <strain evidence="27">GMGI-L3</strain>
    </source>
</reference>
<dbReference type="PANTHER" id="PTHR11533:SF294">
    <property type="entry name" value="THYROTROPIN-RELEASING HORMONE-DEGRADING ECTOENZYME"/>
    <property type="match status" value="1"/>
</dbReference>
<evidence type="ECO:0000256" key="2">
    <source>
        <dbReference type="ARBA" id="ARBA00004606"/>
    </source>
</evidence>
<keyword evidence="22 27" id="KW-0031">Aminopeptidase</keyword>
<comment type="catalytic activity">
    <reaction evidence="1">
        <text>Release of an N-terminal amino acid, Xaa-|-Yaa- from a peptide, amide or arylamide. Xaa is preferably Ala, but may be most amino acids including Pro (slow action). When a terminal hydrophobic residue is followed by a prolyl residue, the two may be released as an intact Xaa-Pro dipeptide.</text>
        <dbReference type="EC" id="3.4.11.2"/>
    </reaction>
</comment>
<keyword evidence="6" id="KW-0449">Lipoprotein</keyword>
<feature type="region of interest" description="Disordered" evidence="23">
    <location>
        <begin position="1"/>
        <end position="29"/>
    </location>
</feature>
<dbReference type="EMBL" id="JAHLQT010012106">
    <property type="protein sequence ID" value="KAG7171432.1"/>
    <property type="molecule type" value="Genomic_DNA"/>
</dbReference>
<keyword evidence="9 20" id="KW-0479">Metal-binding</keyword>
<evidence type="ECO:0000256" key="3">
    <source>
        <dbReference type="ARBA" id="ARBA00004609"/>
    </source>
</evidence>
<organism evidence="27 28">
    <name type="scientific">Homarus americanus</name>
    <name type="common">American lobster</name>
    <dbReference type="NCBI Taxonomy" id="6706"/>
    <lineage>
        <taxon>Eukaryota</taxon>
        <taxon>Metazoa</taxon>
        <taxon>Ecdysozoa</taxon>
        <taxon>Arthropoda</taxon>
        <taxon>Crustacea</taxon>
        <taxon>Multicrustacea</taxon>
        <taxon>Malacostraca</taxon>
        <taxon>Eumalacostraca</taxon>
        <taxon>Eucarida</taxon>
        <taxon>Decapoda</taxon>
        <taxon>Pleocyemata</taxon>
        <taxon>Astacidea</taxon>
        <taxon>Nephropoidea</taxon>
        <taxon>Nephropidae</taxon>
        <taxon>Homarus</taxon>
    </lineage>
</organism>
<dbReference type="PANTHER" id="PTHR11533">
    <property type="entry name" value="PROTEASE M1 ZINC METALLOPROTEASE"/>
    <property type="match status" value="1"/>
</dbReference>
<feature type="binding site" evidence="20">
    <location>
        <position position="342"/>
    </location>
    <ligand>
        <name>Zn(2+)</name>
        <dbReference type="ChEBI" id="CHEBI:29105"/>
        <note>catalytic</note>
    </ligand>
</feature>
<dbReference type="SUPFAM" id="SSF63737">
    <property type="entry name" value="Leukotriene A4 hydrolase N-terminal domain"/>
    <property type="match status" value="1"/>
</dbReference>
<dbReference type="FunFam" id="1.25.50.20:FF:000001">
    <property type="entry name" value="Aminopeptidase"/>
    <property type="match status" value="1"/>
</dbReference>
<feature type="binding site" evidence="20">
    <location>
        <position position="323"/>
    </location>
    <ligand>
        <name>Zn(2+)</name>
        <dbReference type="ChEBI" id="CHEBI:29105"/>
        <note>catalytic</note>
    </ligand>
</feature>
<evidence type="ECO:0000313" key="27">
    <source>
        <dbReference type="EMBL" id="KAG7171432.1"/>
    </source>
</evidence>
<evidence type="ECO:0000256" key="9">
    <source>
        <dbReference type="ARBA" id="ARBA00022723"/>
    </source>
</evidence>
<keyword evidence="13" id="KW-0735">Signal-anchor</keyword>
<feature type="binding site" evidence="20">
    <location>
        <position position="319"/>
    </location>
    <ligand>
        <name>Zn(2+)</name>
        <dbReference type="ChEBI" id="CHEBI:29105"/>
        <note>catalytic</note>
    </ligand>
</feature>
<proteinExistence type="inferred from homology"/>
<keyword evidence="17" id="KW-1015">Disulfide bond</keyword>
<dbReference type="GO" id="GO:0043171">
    <property type="term" value="P:peptide catabolic process"/>
    <property type="evidence" value="ECO:0007669"/>
    <property type="project" value="TreeGrafter"/>
</dbReference>
<dbReference type="Pfam" id="PF11838">
    <property type="entry name" value="ERAP1_C"/>
    <property type="match status" value="1"/>
</dbReference>
<feature type="active site" description="Proton acceptor" evidence="19">
    <location>
        <position position="320"/>
    </location>
</feature>
<dbReference type="AlphaFoldDB" id="A0A8J5KCD3"/>
<dbReference type="Gene3D" id="2.60.40.1730">
    <property type="entry name" value="tricorn interacting facor f3 domain"/>
    <property type="match status" value="1"/>
</dbReference>
<evidence type="ECO:0000256" key="16">
    <source>
        <dbReference type="ARBA" id="ARBA00023136"/>
    </source>
</evidence>
<dbReference type="GO" id="GO:0006508">
    <property type="term" value="P:proteolysis"/>
    <property type="evidence" value="ECO:0007669"/>
    <property type="project" value="UniProtKB-KW"/>
</dbReference>
<evidence type="ECO:0000313" key="28">
    <source>
        <dbReference type="Proteomes" id="UP000747542"/>
    </source>
</evidence>
<evidence type="ECO:0000256" key="10">
    <source>
        <dbReference type="ARBA" id="ARBA00022729"/>
    </source>
</evidence>
<evidence type="ECO:0000256" key="19">
    <source>
        <dbReference type="PIRSR" id="PIRSR634016-1"/>
    </source>
</evidence>
<dbReference type="Gene3D" id="2.60.40.1910">
    <property type="match status" value="1"/>
</dbReference>
<evidence type="ECO:0000256" key="1">
    <source>
        <dbReference type="ARBA" id="ARBA00000098"/>
    </source>
</evidence>
<evidence type="ECO:0000256" key="17">
    <source>
        <dbReference type="ARBA" id="ARBA00023157"/>
    </source>
</evidence>
<dbReference type="Pfam" id="PF17900">
    <property type="entry name" value="Peptidase_M1_N"/>
    <property type="match status" value="1"/>
</dbReference>
<dbReference type="CDD" id="cd09601">
    <property type="entry name" value="M1_APN-Q_like"/>
    <property type="match status" value="1"/>
</dbReference>
<dbReference type="PRINTS" id="PR00756">
    <property type="entry name" value="ALADIPTASE"/>
</dbReference>
<feature type="non-terminal residue" evidence="27">
    <location>
        <position position="915"/>
    </location>
</feature>
<evidence type="ECO:0000256" key="13">
    <source>
        <dbReference type="ARBA" id="ARBA00022968"/>
    </source>
</evidence>
<feature type="domain" description="Peptidase M1 membrane alanine aminopeptidase" evidence="24">
    <location>
        <begin position="262"/>
        <end position="471"/>
    </location>
</feature>
<sequence>VTNTTTTTTTTTDISSTPPPTTTTETPKLNNYRLPESLKPLHYLVKLQPFVNGNYTILGYLEVEMKVVNSTSRIVLHMADIITHNDTITVVQDGVQVVVKEHVYDAEREWYVAQLDQELQVDQTVNISLWFTGLLNDQLRGFYRSSYVDPDGNTVEMAATQFQPTDARRAFPCMDEPALKAKFSVSLAREENMTSLSNMPRYGSEPVEDQPEWEWDHYDTTVEMSTYLIAFIVSDFVNKTVDVNGTQFSVWARPAAIDQTDYSLALGPRVLTFFEDYFNISYPLPKQDMAAIPDFSAAAMENWGLIIYSKQWIGETVTHELAHQWFGNLVTPRWWTDLWLNEGFATYLAFVGLSHVEESWKMMEQVVGDVHYVFGVDSLETSHPISIPVGHPHEINEIFDAISYYKGASIIRMMEHFLTEETFKMGLISYLNHFAYNSATQDDLWQFLTAAAHQDGTLTSDLTVKVIMDTWTLQMGYPLITVIRSNDGTSATVTQSDDGPQPLSLSTCVLLIPRENMTARQQEAPYRWWVPLSYTSANNSDFSNTIPSEWMKDSEEHKALTSLPASDQWVIFNLQETGYYRVNYDSNNWALITDQLKADHEAIHVINRAQIIDDALNLARAGRLPYEVVLRIIEYLKREKEFVPIKAALNGLSYLQMMMKTTTGYGALKKYLLALVTPLYEAVGFEDNLMDPQLQQYKRVLALSTACKLGLQDCVDNAVSQFQAWINGSDISPNLKSTVFCYGVASGGEEEWNATWSKYLSSNVATEKEQLLKALGCSKHTWILKQYLEMAFTENKGIKKQDIGTVFRAVAVNEIGRSLARNYLMRNWLHISQYVGSITLLEDLINDVLSQCNTGEEKDELERLYAIFQGSLGSATRFIQQILETITNNVAWMDRNYSTIVAWLNTNGYSAGFTR</sequence>
<keyword evidence="14" id="KW-1133">Transmembrane helix</keyword>
<feature type="domain" description="Aminopeptidase N-like N-terminal" evidence="26">
    <location>
        <begin position="39"/>
        <end position="228"/>
    </location>
</feature>
<dbReference type="InterPro" id="IPR034016">
    <property type="entry name" value="M1_APN-typ"/>
</dbReference>
<keyword evidence="12 20" id="KW-0862">Zinc</keyword>
<evidence type="ECO:0000256" key="15">
    <source>
        <dbReference type="ARBA" id="ARBA00023049"/>
    </source>
</evidence>
<dbReference type="InterPro" id="IPR027268">
    <property type="entry name" value="Peptidase_M4/M1_CTD_sf"/>
</dbReference>
<gene>
    <name evidence="27" type="primary">ANPEPn-L3</name>
    <name evidence="27" type="ORF">Hamer_G018545</name>
</gene>
<dbReference type="InterPro" id="IPR045357">
    <property type="entry name" value="Aminopeptidase_N-like_N"/>
</dbReference>
<dbReference type="Pfam" id="PF01433">
    <property type="entry name" value="Peptidase_M1"/>
    <property type="match status" value="1"/>
</dbReference>
<evidence type="ECO:0000256" key="22">
    <source>
        <dbReference type="RuleBase" id="RU364040"/>
    </source>
</evidence>
<keyword evidence="11 22" id="KW-0378">Hydrolase</keyword>
<dbReference type="InterPro" id="IPR001930">
    <property type="entry name" value="Peptidase_M1"/>
</dbReference>
<comment type="subcellular location">
    <subcellularLocation>
        <location evidence="3">Cell membrane</location>
        <topology evidence="3">Lipid-anchor</topology>
        <topology evidence="3">GPI-anchor</topology>
    </subcellularLocation>
    <subcellularLocation>
        <location evidence="2">Membrane</location>
        <topology evidence="2">Single-pass type II membrane protein</topology>
    </subcellularLocation>
</comment>
<protein>
    <recommendedName>
        <fullName evidence="22">Aminopeptidase</fullName>
        <ecNumber evidence="22">3.4.11.-</ecNumber>
    </recommendedName>
</protein>
<dbReference type="Proteomes" id="UP000747542">
    <property type="component" value="Unassembled WGS sequence"/>
</dbReference>
<evidence type="ECO:0000256" key="6">
    <source>
        <dbReference type="ARBA" id="ARBA00022622"/>
    </source>
</evidence>
<keyword evidence="6" id="KW-0336">GPI-anchor</keyword>
<dbReference type="GO" id="GO:0005615">
    <property type="term" value="C:extracellular space"/>
    <property type="evidence" value="ECO:0007669"/>
    <property type="project" value="TreeGrafter"/>
</dbReference>
<dbReference type="InterPro" id="IPR050344">
    <property type="entry name" value="Peptidase_M1_aminopeptidases"/>
</dbReference>
<dbReference type="FunFam" id="1.10.390.10:FF:000016">
    <property type="entry name" value="Glutamyl aminopeptidase"/>
    <property type="match status" value="1"/>
</dbReference>
<dbReference type="FunFam" id="2.60.40.1910:FF:000008">
    <property type="entry name" value="Aminopeptidase"/>
    <property type="match status" value="1"/>
</dbReference>
<dbReference type="GO" id="GO:0008270">
    <property type="term" value="F:zinc ion binding"/>
    <property type="evidence" value="ECO:0007669"/>
    <property type="project" value="UniProtKB-UniRule"/>
</dbReference>
<comment type="similarity">
    <text evidence="4 22">Belongs to the peptidase M1 family.</text>
</comment>
<comment type="cofactor">
    <cofactor evidence="20 22">
        <name>Zn(2+)</name>
        <dbReference type="ChEBI" id="CHEBI:29105"/>
    </cofactor>
    <text evidence="20 22">Binds 1 zinc ion per subunit.</text>
</comment>
<evidence type="ECO:0000259" key="24">
    <source>
        <dbReference type="Pfam" id="PF01433"/>
    </source>
</evidence>
<dbReference type="InterPro" id="IPR042097">
    <property type="entry name" value="Aminopeptidase_N-like_N_sf"/>
</dbReference>
<dbReference type="Gene3D" id="1.25.50.20">
    <property type="match status" value="1"/>
</dbReference>
<evidence type="ECO:0000256" key="18">
    <source>
        <dbReference type="ARBA" id="ARBA00023180"/>
    </source>
</evidence>
<evidence type="ECO:0000256" key="12">
    <source>
        <dbReference type="ARBA" id="ARBA00022833"/>
    </source>
</evidence>
<keyword evidence="15 22" id="KW-0482">Metalloprotease</keyword>